<evidence type="ECO:0000313" key="1">
    <source>
        <dbReference type="EMBL" id="CUS05357.2"/>
    </source>
</evidence>
<dbReference type="AlphaFoldDB" id="A0A170PJA1"/>
<dbReference type="Proteomes" id="UP000215027">
    <property type="component" value="Chromosome I"/>
</dbReference>
<proteinExistence type="predicted"/>
<gene>
    <name evidence="1" type="ORF">CFX0092_A3479</name>
</gene>
<reference evidence="1" key="1">
    <citation type="submission" date="2016-01" db="EMBL/GenBank/DDBJ databases">
        <authorList>
            <person name="Mcilroy J.S."/>
            <person name="Karst M S."/>
            <person name="Albertsen M."/>
        </authorList>
    </citation>
    <scope>NUCLEOTIDE SEQUENCE</scope>
    <source>
        <strain evidence="1">Cfx-K</strain>
    </source>
</reference>
<organism evidence="1 2">
    <name type="scientific">Candidatus Promineifilum breve</name>
    <dbReference type="NCBI Taxonomy" id="1806508"/>
    <lineage>
        <taxon>Bacteria</taxon>
        <taxon>Bacillati</taxon>
        <taxon>Chloroflexota</taxon>
        <taxon>Ardenticatenia</taxon>
        <taxon>Candidatus Promineifilales</taxon>
        <taxon>Candidatus Promineifilaceae</taxon>
        <taxon>Candidatus Promineifilum</taxon>
    </lineage>
</organism>
<accession>A0A170PJA1</accession>
<dbReference type="EMBL" id="LN890655">
    <property type="protein sequence ID" value="CUS05357.2"/>
    <property type="molecule type" value="Genomic_DNA"/>
</dbReference>
<protein>
    <submittedName>
        <fullName evidence="1">Uncharacterized protein</fullName>
    </submittedName>
</protein>
<keyword evidence="2" id="KW-1185">Reference proteome</keyword>
<evidence type="ECO:0000313" key="2">
    <source>
        <dbReference type="Proteomes" id="UP000215027"/>
    </source>
</evidence>
<name>A0A170PJA1_9CHLR</name>
<sequence>MNYFIRGMLLLDSFLKEIVVFIITWQKMNHYLSIFIQSF</sequence>
<dbReference type="KEGG" id="pbf:CFX0092_A3479"/>